<comment type="caution">
    <text evidence="1">The sequence shown here is derived from an EMBL/GenBank/DDBJ whole genome shotgun (WGS) entry which is preliminary data.</text>
</comment>
<sequence length="107" mass="11889">MECSHCINWGFSISAQLDSADSSLFAVGQGLLVIHHHRGASKVYCEHSLCLRRICNFFTRIGFFSNGGSLNFIESLYLIGFLSSFLCLLLPTISFIVPKLRAETTLV</sequence>
<reference evidence="2" key="1">
    <citation type="journal article" date="2024" name="Proc. Natl. Acad. Sci. U.S.A.">
        <title>Extraordinary preservation of gene collinearity over three hundred million years revealed in homosporous lycophytes.</title>
        <authorList>
            <person name="Li C."/>
            <person name="Wickell D."/>
            <person name="Kuo L.Y."/>
            <person name="Chen X."/>
            <person name="Nie B."/>
            <person name="Liao X."/>
            <person name="Peng D."/>
            <person name="Ji J."/>
            <person name="Jenkins J."/>
            <person name="Williams M."/>
            <person name="Shu S."/>
            <person name="Plott C."/>
            <person name="Barry K."/>
            <person name="Rajasekar S."/>
            <person name="Grimwood J."/>
            <person name="Han X."/>
            <person name="Sun S."/>
            <person name="Hou Z."/>
            <person name="He W."/>
            <person name="Dai G."/>
            <person name="Sun C."/>
            <person name="Schmutz J."/>
            <person name="Leebens-Mack J.H."/>
            <person name="Li F.W."/>
            <person name="Wang L."/>
        </authorList>
    </citation>
    <scope>NUCLEOTIDE SEQUENCE [LARGE SCALE GENOMIC DNA]</scope>
    <source>
        <strain evidence="2">cv. PW_Plant_1</strain>
    </source>
</reference>
<name>A0ACC2AKH6_DIPCM</name>
<dbReference type="EMBL" id="CM055112">
    <property type="protein sequence ID" value="KAJ7518062.1"/>
    <property type="molecule type" value="Genomic_DNA"/>
</dbReference>
<evidence type="ECO:0000313" key="2">
    <source>
        <dbReference type="Proteomes" id="UP001162992"/>
    </source>
</evidence>
<organism evidence="1 2">
    <name type="scientific">Diphasiastrum complanatum</name>
    <name type="common">Issler's clubmoss</name>
    <name type="synonym">Lycopodium complanatum</name>
    <dbReference type="NCBI Taxonomy" id="34168"/>
    <lineage>
        <taxon>Eukaryota</taxon>
        <taxon>Viridiplantae</taxon>
        <taxon>Streptophyta</taxon>
        <taxon>Embryophyta</taxon>
        <taxon>Tracheophyta</taxon>
        <taxon>Lycopodiopsida</taxon>
        <taxon>Lycopodiales</taxon>
        <taxon>Lycopodiaceae</taxon>
        <taxon>Lycopodioideae</taxon>
        <taxon>Diphasiastrum</taxon>
    </lineage>
</organism>
<gene>
    <name evidence="1" type="ORF">O6H91_21G052800</name>
</gene>
<proteinExistence type="predicted"/>
<keyword evidence="2" id="KW-1185">Reference proteome</keyword>
<protein>
    <submittedName>
        <fullName evidence="1">Uncharacterized protein</fullName>
    </submittedName>
</protein>
<evidence type="ECO:0000313" key="1">
    <source>
        <dbReference type="EMBL" id="KAJ7518062.1"/>
    </source>
</evidence>
<dbReference type="Proteomes" id="UP001162992">
    <property type="component" value="Chromosome 21"/>
</dbReference>
<accession>A0ACC2AKH6</accession>